<proteinExistence type="predicted"/>
<protein>
    <submittedName>
        <fullName evidence="2">Uncharacterized protein</fullName>
    </submittedName>
</protein>
<dbReference type="EMBL" id="CACRYJ010000004">
    <property type="protein sequence ID" value="VZO34913.1"/>
    <property type="molecule type" value="Genomic_DNA"/>
</dbReference>
<sequence>MNQPAPMAADLRLNTTMLTGATVFQTRKVRLEWTRQDRLRIIDLESPQEQVMADFAPQEVAKASYVGGVYGSQQSTLTLRTVSGQKFRIMIEDAVISPQPWESVEQYNARVMQQGIPGPQWWTDRLAAFGVNAKHTGAGKVWLWAVGGAVALVIVIVVVVLIADALG</sequence>
<feature type="transmembrane region" description="Helical" evidence="1">
    <location>
        <begin position="141"/>
        <end position="163"/>
    </location>
</feature>
<name>A0A7M4DDJ4_9MICO</name>
<accession>A0A7M4DDJ4</accession>
<keyword evidence="1" id="KW-0472">Membrane</keyword>
<dbReference type="Proteomes" id="UP000419743">
    <property type="component" value="Unassembled WGS sequence"/>
</dbReference>
<keyword evidence="1" id="KW-1133">Transmembrane helix</keyword>
<reference evidence="2 3" key="1">
    <citation type="submission" date="2019-11" db="EMBL/GenBank/DDBJ databases">
        <authorList>
            <person name="Criscuolo A."/>
        </authorList>
    </citation>
    <scope>NUCLEOTIDE SEQUENCE [LARGE SCALE GENOMIC DNA]</scope>
    <source>
        <strain evidence="2">CIP111667</strain>
    </source>
</reference>
<organism evidence="2 3">
    <name type="scientific">Occultella aeris</name>
    <dbReference type="NCBI Taxonomy" id="2761496"/>
    <lineage>
        <taxon>Bacteria</taxon>
        <taxon>Bacillati</taxon>
        <taxon>Actinomycetota</taxon>
        <taxon>Actinomycetes</taxon>
        <taxon>Micrococcales</taxon>
        <taxon>Ruaniaceae</taxon>
        <taxon>Occultella</taxon>
    </lineage>
</organism>
<comment type="caution">
    <text evidence="2">The sequence shown here is derived from an EMBL/GenBank/DDBJ whole genome shotgun (WGS) entry which is preliminary data.</text>
</comment>
<keyword evidence="3" id="KW-1185">Reference proteome</keyword>
<gene>
    <name evidence="2" type="ORF">HALOF300_00183</name>
</gene>
<keyword evidence="1" id="KW-0812">Transmembrane</keyword>
<evidence type="ECO:0000313" key="3">
    <source>
        <dbReference type="Proteomes" id="UP000419743"/>
    </source>
</evidence>
<evidence type="ECO:0000313" key="2">
    <source>
        <dbReference type="EMBL" id="VZO34913.1"/>
    </source>
</evidence>
<dbReference type="AlphaFoldDB" id="A0A7M4DDJ4"/>
<evidence type="ECO:0000256" key="1">
    <source>
        <dbReference type="SAM" id="Phobius"/>
    </source>
</evidence>